<name>A0AAV4UB70_CAEEX</name>
<dbReference type="AlphaFoldDB" id="A0AAV4UB70"/>
<dbReference type="Proteomes" id="UP001054945">
    <property type="component" value="Unassembled WGS sequence"/>
</dbReference>
<evidence type="ECO:0000313" key="1">
    <source>
        <dbReference type="EMBL" id="GIY54965.1"/>
    </source>
</evidence>
<organism evidence="1 2">
    <name type="scientific">Caerostris extrusa</name>
    <name type="common">Bark spider</name>
    <name type="synonym">Caerostris bankana</name>
    <dbReference type="NCBI Taxonomy" id="172846"/>
    <lineage>
        <taxon>Eukaryota</taxon>
        <taxon>Metazoa</taxon>
        <taxon>Ecdysozoa</taxon>
        <taxon>Arthropoda</taxon>
        <taxon>Chelicerata</taxon>
        <taxon>Arachnida</taxon>
        <taxon>Araneae</taxon>
        <taxon>Araneomorphae</taxon>
        <taxon>Entelegynae</taxon>
        <taxon>Araneoidea</taxon>
        <taxon>Araneidae</taxon>
        <taxon>Caerostris</taxon>
    </lineage>
</organism>
<accession>A0AAV4UB70</accession>
<gene>
    <name evidence="1" type="ORF">CEXT_713741</name>
</gene>
<proteinExistence type="predicted"/>
<keyword evidence="2" id="KW-1185">Reference proteome</keyword>
<dbReference type="EMBL" id="BPLR01012584">
    <property type="protein sequence ID" value="GIY54965.1"/>
    <property type="molecule type" value="Genomic_DNA"/>
</dbReference>
<protein>
    <submittedName>
        <fullName evidence="1">Uncharacterized protein</fullName>
    </submittedName>
</protein>
<reference evidence="1 2" key="1">
    <citation type="submission" date="2021-06" db="EMBL/GenBank/DDBJ databases">
        <title>Caerostris extrusa draft genome.</title>
        <authorList>
            <person name="Kono N."/>
            <person name="Arakawa K."/>
        </authorList>
    </citation>
    <scope>NUCLEOTIDE SEQUENCE [LARGE SCALE GENOMIC DNA]</scope>
</reference>
<comment type="caution">
    <text evidence="1">The sequence shown here is derived from an EMBL/GenBank/DDBJ whole genome shotgun (WGS) entry which is preliminary data.</text>
</comment>
<sequence length="126" mass="14776">MCDYMLFKPRLVPYSYREYRIIILNMETFERNNVCILGCPWLPLVNFHSLSCKVKDRAYRNQVILQNHVTSVSIFQNYTKVNQTGICVNVAQTCKCSVVVIMRETIHQTTIHRTFFISYQSKVGSE</sequence>
<evidence type="ECO:0000313" key="2">
    <source>
        <dbReference type="Proteomes" id="UP001054945"/>
    </source>
</evidence>